<dbReference type="Proteomes" id="UP000199501">
    <property type="component" value="Unassembled WGS sequence"/>
</dbReference>
<organism evidence="2 3">
    <name type="scientific">Actinokineospora iranica</name>
    <dbReference type="NCBI Taxonomy" id="1271860"/>
    <lineage>
        <taxon>Bacteria</taxon>
        <taxon>Bacillati</taxon>
        <taxon>Actinomycetota</taxon>
        <taxon>Actinomycetes</taxon>
        <taxon>Pseudonocardiales</taxon>
        <taxon>Pseudonocardiaceae</taxon>
        <taxon>Actinokineospora</taxon>
    </lineage>
</organism>
<dbReference type="AlphaFoldDB" id="A0A1G6R754"/>
<protein>
    <submittedName>
        <fullName evidence="2">CHAD domain-containing protein</fullName>
    </submittedName>
</protein>
<evidence type="ECO:0000313" key="3">
    <source>
        <dbReference type="Proteomes" id="UP000199501"/>
    </source>
</evidence>
<dbReference type="Gene3D" id="1.40.20.10">
    <property type="entry name" value="CHAD domain"/>
    <property type="match status" value="1"/>
</dbReference>
<dbReference type="Pfam" id="PF05235">
    <property type="entry name" value="CHAD"/>
    <property type="match status" value="1"/>
</dbReference>
<dbReference type="OrthoDB" id="9777271at2"/>
<dbReference type="PANTHER" id="PTHR39339">
    <property type="entry name" value="SLR1444 PROTEIN"/>
    <property type="match status" value="1"/>
</dbReference>
<dbReference type="EMBL" id="FMZZ01000006">
    <property type="protein sequence ID" value="SDD00480.1"/>
    <property type="molecule type" value="Genomic_DNA"/>
</dbReference>
<sequence>MPATLGDRVRARLHEQADALVRHQGAEAMEDVHQMRVAVRRARAALKAGLDAPELDAELRWLGTSLGAVRDLDVQLDHLRAQAEGFSPDELGAVEELLRGLVAERRAARRRMMGTLRSKRYKALLESLRTTAAAEAPPEETPTALLSVIRKPHRKLMKAATALGEDPPDDDLHELRIHGKRLRYAAEMAEETAKKQVRPLVKATKRFQDILGDHQDATIAEATIRRLVNEIGDGIPVDVVFVAGRLVERQRARKTVARAEWRSALAEVDTCAQAVLASATVTA</sequence>
<reference evidence="3" key="1">
    <citation type="submission" date="2016-10" db="EMBL/GenBank/DDBJ databases">
        <authorList>
            <person name="Varghese N."/>
            <person name="Submissions S."/>
        </authorList>
    </citation>
    <scope>NUCLEOTIDE SEQUENCE [LARGE SCALE GENOMIC DNA]</scope>
    <source>
        <strain evidence="3">IBRC-M 10403</strain>
    </source>
</reference>
<dbReference type="PANTHER" id="PTHR39339:SF1">
    <property type="entry name" value="CHAD DOMAIN-CONTAINING PROTEIN"/>
    <property type="match status" value="1"/>
</dbReference>
<dbReference type="InterPro" id="IPR038186">
    <property type="entry name" value="CHAD_dom_sf"/>
</dbReference>
<dbReference type="SMART" id="SM00880">
    <property type="entry name" value="CHAD"/>
    <property type="match status" value="1"/>
</dbReference>
<dbReference type="RefSeq" id="WP_091450595.1">
    <property type="nucleotide sequence ID" value="NZ_FMZZ01000006.1"/>
</dbReference>
<proteinExistence type="predicted"/>
<name>A0A1G6R754_9PSEU</name>
<keyword evidence="3" id="KW-1185">Reference proteome</keyword>
<dbReference type="PROSITE" id="PS51708">
    <property type="entry name" value="CHAD"/>
    <property type="match status" value="1"/>
</dbReference>
<accession>A0A1G6R754</accession>
<evidence type="ECO:0000259" key="1">
    <source>
        <dbReference type="PROSITE" id="PS51708"/>
    </source>
</evidence>
<dbReference type="STRING" id="1271860.SAMN05216174_106190"/>
<feature type="domain" description="CHAD" evidence="1">
    <location>
        <begin position="2"/>
        <end position="274"/>
    </location>
</feature>
<evidence type="ECO:0000313" key="2">
    <source>
        <dbReference type="EMBL" id="SDD00480.1"/>
    </source>
</evidence>
<dbReference type="InterPro" id="IPR007899">
    <property type="entry name" value="CHAD_dom"/>
</dbReference>
<gene>
    <name evidence="2" type="ORF">SAMN05216174_106190</name>
</gene>